<feature type="transmembrane region" description="Helical" evidence="2">
    <location>
        <begin position="15"/>
        <end position="39"/>
    </location>
</feature>
<dbReference type="Pfam" id="PF11014">
    <property type="entry name" value="DUF2852"/>
    <property type="match status" value="1"/>
</dbReference>
<proteinExistence type="predicted"/>
<dbReference type="AlphaFoldDB" id="A0A9X2T3Q9"/>
<dbReference type="EMBL" id="JANTHZ010000013">
    <property type="protein sequence ID" value="MCS0497600.1"/>
    <property type="molecule type" value="Genomic_DNA"/>
</dbReference>
<feature type="compositionally biased region" description="Basic and acidic residues" evidence="1">
    <location>
        <begin position="116"/>
        <end position="129"/>
    </location>
</feature>
<reference evidence="3" key="1">
    <citation type="submission" date="2022-08" db="EMBL/GenBank/DDBJ databases">
        <authorList>
            <person name="Li F."/>
        </authorList>
    </citation>
    <scope>NUCLEOTIDE SEQUENCE</scope>
    <source>
        <strain evidence="3">MQZ15Z-1</strain>
    </source>
</reference>
<evidence type="ECO:0000256" key="2">
    <source>
        <dbReference type="SAM" id="Phobius"/>
    </source>
</evidence>
<evidence type="ECO:0000256" key="1">
    <source>
        <dbReference type="SAM" id="MobiDB-lite"/>
    </source>
</evidence>
<feature type="region of interest" description="Disordered" evidence="1">
    <location>
        <begin position="116"/>
        <end position="149"/>
    </location>
</feature>
<accession>A0A9X2T3Q9</accession>
<keyword evidence="2" id="KW-1133">Transmembrane helix</keyword>
<evidence type="ECO:0000313" key="3">
    <source>
        <dbReference type="EMBL" id="MCS0497600.1"/>
    </source>
</evidence>
<evidence type="ECO:0000313" key="4">
    <source>
        <dbReference type="Proteomes" id="UP001151088"/>
    </source>
</evidence>
<comment type="caution">
    <text evidence="3">The sequence shown here is derived from an EMBL/GenBank/DDBJ whole genome shotgun (WGS) entry which is preliminary data.</text>
</comment>
<keyword evidence="2" id="KW-0472">Membrane</keyword>
<dbReference type="Proteomes" id="UP001151088">
    <property type="component" value="Unassembled WGS sequence"/>
</dbReference>
<keyword evidence="4" id="KW-1185">Reference proteome</keyword>
<dbReference type="InterPro" id="IPR021273">
    <property type="entry name" value="DUF2852"/>
</dbReference>
<feature type="compositionally biased region" description="Pro residues" evidence="1">
    <location>
        <begin position="130"/>
        <end position="140"/>
    </location>
</feature>
<name>A0A9X2T3Q9_9HYPH</name>
<dbReference type="RefSeq" id="WP_258734747.1">
    <property type="nucleotide sequence ID" value="NZ_JANTHY010000006.1"/>
</dbReference>
<protein>
    <submittedName>
        <fullName evidence="3">DUF2852 domain-containing protein</fullName>
    </submittedName>
</protein>
<organism evidence="3 4">
    <name type="scientific">Ancylobacter mangrovi</name>
    <dbReference type="NCBI Taxonomy" id="2972472"/>
    <lineage>
        <taxon>Bacteria</taxon>
        <taxon>Pseudomonadati</taxon>
        <taxon>Pseudomonadota</taxon>
        <taxon>Alphaproteobacteria</taxon>
        <taxon>Hyphomicrobiales</taxon>
        <taxon>Xanthobacteraceae</taxon>
        <taxon>Ancylobacter</taxon>
    </lineage>
</organism>
<sequence>MELAQKLDYYGKPAWIALTVLGFMAWWPLGLAILAFTIGSGRMFCGGRRGFGRWQEDGAEMMRSAFGGRCGRRGGFASSGNRAFDEYREETLRRLEDEQKDFRDFLDRLRQAKDKAEFDQFMTERRDRPTPPPSDVPPSQPWNQPQNGG</sequence>
<gene>
    <name evidence="3" type="ORF">NVS89_21140</name>
</gene>
<keyword evidence="2" id="KW-0812">Transmembrane</keyword>